<comment type="caution">
    <text evidence="1">The sequence shown here is derived from an EMBL/GenBank/DDBJ whole genome shotgun (WGS) entry which is preliminary data.</text>
</comment>
<dbReference type="AlphaFoldDB" id="A0A371HKX5"/>
<feature type="non-terminal residue" evidence="1">
    <location>
        <position position="1"/>
    </location>
</feature>
<sequence>MAKVMTFVKPHHGPLGMTKRLDENRCLGESLVGPRARPERSTYALLTTSLLPLIEPLNNYCPSPSPTKTSLRNARTTNNWWASQESTWTCINTSTFSDPSALYTISVRYLIVEADTSYKVLIN</sequence>
<proteinExistence type="predicted"/>
<name>A0A371HKX5_MUCPR</name>
<keyword evidence="2" id="KW-1185">Reference proteome</keyword>
<evidence type="ECO:0000313" key="2">
    <source>
        <dbReference type="Proteomes" id="UP000257109"/>
    </source>
</evidence>
<evidence type="ECO:0000313" key="1">
    <source>
        <dbReference type="EMBL" id="RDY03455.1"/>
    </source>
</evidence>
<reference evidence="1" key="1">
    <citation type="submission" date="2018-05" db="EMBL/GenBank/DDBJ databases">
        <title>Draft genome of Mucuna pruriens seed.</title>
        <authorList>
            <person name="Nnadi N.E."/>
            <person name="Vos R."/>
            <person name="Hasami M.H."/>
            <person name="Devisetty U.K."/>
            <person name="Aguiy J.C."/>
        </authorList>
    </citation>
    <scope>NUCLEOTIDE SEQUENCE [LARGE SCALE GENOMIC DNA]</scope>
    <source>
        <strain evidence="1">JCA_2017</strain>
    </source>
</reference>
<dbReference type="Proteomes" id="UP000257109">
    <property type="component" value="Unassembled WGS sequence"/>
</dbReference>
<accession>A0A371HKX5</accession>
<dbReference type="EMBL" id="QJKJ01002299">
    <property type="protein sequence ID" value="RDY03455.1"/>
    <property type="molecule type" value="Genomic_DNA"/>
</dbReference>
<organism evidence="1 2">
    <name type="scientific">Mucuna pruriens</name>
    <name type="common">Velvet bean</name>
    <name type="synonym">Dolichos pruriens</name>
    <dbReference type="NCBI Taxonomy" id="157652"/>
    <lineage>
        <taxon>Eukaryota</taxon>
        <taxon>Viridiplantae</taxon>
        <taxon>Streptophyta</taxon>
        <taxon>Embryophyta</taxon>
        <taxon>Tracheophyta</taxon>
        <taxon>Spermatophyta</taxon>
        <taxon>Magnoliopsida</taxon>
        <taxon>eudicotyledons</taxon>
        <taxon>Gunneridae</taxon>
        <taxon>Pentapetalae</taxon>
        <taxon>rosids</taxon>
        <taxon>fabids</taxon>
        <taxon>Fabales</taxon>
        <taxon>Fabaceae</taxon>
        <taxon>Papilionoideae</taxon>
        <taxon>50 kb inversion clade</taxon>
        <taxon>NPAAA clade</taxon>
        <taxon>indigoferoid/millettioid clade</taxon>
        <taxon>Phaseoleae</taxon>
        <taxon>Mucuna</taxon>
    </lineage>
</organism>
<protein>
    <submittedName>
        <fullName evidence="1">Uncharacterized protein</fullName>
    </submittedName>
</protein>
<gene>
    <name evidence="1" type="ORF">CR513_12967</name>
</gene>